<feature type="transmembrane region" description="Helical" evidence="6">
    <location>
        <begin position="139"/>
        <end position="160"/>
    </location>
</feature>
<comment type="caution">
    <text evidence="9">The sequence shown here is derived from an EMBL/GenBank/DDBJ whole genome shotgun (WGS) entry which is preliminary data.</text>
</comment>
<dbReference type="InParanoid" id="A0A507B701"/>
<dbReference type="STRING" id="1093900.A0A507B701"/>
<dbReference type="OrthoDB" id="1924968at2759"/>
<dbReference type="Proteomes" id="UP000319257">
    <property type="component" value="Unassembled WGS sequence"/>
</dbReference>
<feature type="region of interest" description="Disordered" evidence="5">
    <location>
        <begin position="1"/>
        <end position="56"/>
    </location>
</feature>
<dbReference type="EMBL" id="SKBQ01000121">
    <property type="protein sequence ID" value="TPX18082.1"/>
    <property type="molecule type" value="Genomic_DNA"/>
</dbReference>
<evidence type="ECO:0000256" key="5">
    <source>
        <dbReference type="SAM" id="MobiDB-lite"/>
    </source>
</evidence>
<dbReference type="Pfam" id="PF13515">
    <property type="entry name" value="FUSC_2"/>
    <property type="match status" value="1"/>
</dbReference>
<dbReference type="GeneID" id="41979299"/>
<evidence type="ECO:0000256" key="1">
    <source>
        <dbReference type="ARBA" id="ARBA00004141"/>
    </source>
</evidence>
<evidence type="ECO:0000313" key="9">
    <source>
        <dbReference type="EMBL" id="TPX18082.1"/>
    </source>
</evidence>
<gene>
    <name evidence="9" type="ORF">E0L32_011852</name>
</gene>
<keyword evidence="3 6" id="KW-1133">Transmembrane helix</keyword>
<feature type="transmembrane region" description="Helical" evidence="6">
    <location>
        <begin position="246"/>
        <end position="264"/>
    </location>
</feature>
<dbReference type="FunCoup" id="A0A507B701">
    <property type="interactions" value="5"/>
</dbReference>
<keyword evidence="10" id="KW-1185">Reference proteome</keyword>
<feature type="transmembrane region" description="Helical" evidence="6">
    <location>
        <begin position="763"/>
        <end position="788"/>
    </location>
</feature>
<evidence type="ECO:0000259" key="8">
    <source>
        <dbReference type="Pfam" id="PF13515"/>
    </source>
</evidence>
<feature type="transmembrane region" description="Helical" evidence="6">
    <location>
        <begin position="190"/>
        <end position="209"/>
    </location>
</feature>
<dbReference type="InterPro" id="IPR023244">
    <property type="entry name" value="Brefeldin_A-sensitivity_4"/>
</dbReference>
<feature type="transmembrane region" description="Helical" evidence="6">
    <location>
        <begin position="276"/>
        <end position="299"/>
    </location>
</feature>
<dbReference type="Pfam" id="PF10337">
    <property type="entry name" value="ArAE_2_N"/>
    <property type="match status" value="1"/>
</dbReference>
<dbReference type="PANTHER" id="PTHR47804:SF3">
    <property type="entry name" value="PROTEIN BRE4"/>
    <property type="match status" value="1"/>
</dbReference>
<dbReference type="RefSeq" id="XP_030999793.1">
    <property type="nucleotide sequence ID" value="XM_031134627.1"/>
</dbReference>
<accession>A0A507B701</accession>
<feature type="domain" description="Putative ER transporter 6TM N-terminal" evidence="7">
    <location>
        <begin position="140"/>
        <end position="213"/>
    </location>
</feature>
<feature type="transmembrane region" description="Helical" evidence="6">
    <location>
        <begin position="221"/>
        <end position="240"/>
    </location>
</feature>
<feature type="compositionally biased region" description="Basic residues" evidence="5">
    <location>
        <begin position="28"/>
        <end position="38"/>
    </location>
</feature>
<dbReference type="AlphaFoldDB" id="A0A507B701"/>
<dbReference type="PRINTS" id="PR02047">
    <property type="entry name" value="BREFELDNASP4"/>
</dbReference>
<proteinExistence type="predicted"/>
<name>A0A507B701_9PEZI</name>
<dbReference type="PANTHER" id="PTHR47804">
    <property type="entry name" value="60S RIBOSOMAL PROTEIN L19"/>
    <property type="match status" value="1"/>
</dbReference>
<evidence type="ECO:0000259" key="7">
    <source>
        <dbReference type="Pfam" id="PF10337"/>
    </source>
</evidence>
<feature type="domain" description="Integral membrane bound transporter" evidence="8">
    <location>
        <begin position="653"/>
        <end position="784"/>
    </location>
</feature>
<comment type="subcellular location">
    <subcellularLocation>
        <location evidence="1">Membrane</location>
        <topology evidence="1">Multi-pass membrane protein</topology>
    </subcellularLocation>
</comment>
<protein>
    <submittedName>
        <fullName evidence="9">Uncharacterized protein</fullName>
    </submittedName>
</protein>
<evidence type="ECO:0000256" key="6">
    <source>
        <dbReference type="SAM" id="Phobius"/>
    </source>
</evidence>
<dbReference type="GO" id="GO:0016020">
    <property type="term" value="C:membrane"/>
    <property type="evidence" value="ECO:0007669"/>
    <property type="project" value="UniProtKB-SubCell"/>
</dbReference>
<sequence length="1069" mass="119791">MTSDPELDQSHSRLGTMDIQPSSEMHSLHQRRPRRGTRPQRADSLAESWDPARPAANIPEEEHQYLNSYGVTEFRDGFFDALFFNPRPVEQEDLLYHADKILPKALRRHKRLPLGDFFPRRWLEIRHAMARLRTSGSGIALLKSFLAVFTAYILCLVPAVRHWLGKYNYVIVISAVINHPGRTIGAQIDGTVLTIFGTALGLAWGSLALEVSVSSAASQKGYGAIVAVFQCLFLAVIASVRSHYVRFFQCVLCAGIAVFYTCLSDASDDEVRWRKLWEFGIPWVFGQALCLIIGVTIFPDTGARSYATSLHDALDAMMEGLVLLAPDRSNTRRRLTRTFVNLSQAYRDLTLDISITRFQPDEAKALRNVLQAVIRALLAIEPTPLHHRLVDEDGNNNTAPYNSDAAEDLAYDLLTPPVAELIRSMQASTQACAAALMDLSGFRKQIGPPAEVSANVEAHIGQLRRQMIIFDAVEADVLRKTEQQSGFAARSEVVRVLAYCRPIRQAAEAIDAMATKVRELQRTAPTHPRFHLPSYPLHKAVDRLNQQVRHDRGGVTAGSYYKAFDQISALIEEIKARQHDPVSREHESEYLRRMETRLDPGTTAAAMNTPPDSQGNVGVANDAWRVLHRLQGFGTRYALKTVMATSLLSIPAWLSQSRGWWNYYQSWWAVIIAWVMMHPRVGPNLTDLLVRSGVGVLGAVWSGFAYAAGGGSPYVMAVFAAIYYPPMLYRFTQSTHPRSGLIGCHSFTIVSLGLVTAEGQDSTAVIAATRGAAIVVGVMTAALVNWLLWPFVGRHELRKASAMMLFFISIVYRSIPWSPHSSESALRLHVLTTPTDILGKYVYYETGDEPQPADVVRSEILEGRIREGFVRIRQLMLLTRHEIRLRGPFDVRPYALLTDSAESFFEHLVSLRQAALFFHPRFMGGRHDRAAESLLSYRRDAVATVLTNFYILAGALRQRTRVPRYLPSAAAARQRLLDRMVEMEKELGSDAAGDEGDDERRKWLQIYSYSYNESLTGCAAQLEEMEVYTKMIVGEQGFDEIYQVEESIADKHKKEPNTLGVPVRTAKQK</sequence>
<reference evidence="9 10" key="1">
    <citation type="submission" date="2019-06" db="EMBL/GenBank/DDBJ databases">
        <title>Draft genome sequence of the filamentous fungus Phialemoniopsis curvata isolated from diesel fuel.</title>
        <authorList>
            <person name="Varaljay V.A."/>
            <person name="Lyon W.J."/>
            <person name="Crouch A.L."/>
            <person name="Drake C.E."/>
            <person name="Hollomon J.M."/>
            <person name="Nadeau L.J."/>
            <person name="Nunn H.S."/>
            <person name="Stevenson B.S."/>
            <person name="Bojanowski C.L."/>
            <person name="Crookes-Goodson W.J."/>
        </authorList>
    </citation>
    <scope>NUCLEOTIDE SEQUENCE [LARGE SCALE GENOMIC DNA]</scope>
    <source>
        <strain evidence="9 10">D216</strain>
    </source>
</reference>
<organism evidence="9 10">
    <name type="scientific">Thyridium curvatum</name>
    <dbReference type="NCBI Taxonomy" id="1093900"/>
    <lineage>
        <taxon>Eukaryota</taxon>
        <taxon>Fungi</taxon>
        <taxon>Dikarya</taxon>
        <taxon>Ascomycota</taxon>
        <taxon>Pezizomycotina</taxon>
        <taxon>Sordariomycetes</taxon>
        <taxon>Sordariomycetidae</taxon>
        <taxon>Thyridiales</taxon>
        <taxon>Thyridiaceae</taxon>
        <taxon>Thyridium</taxon>
    </lineage>
</organism>
<dbReference type="InterPro" id="IPR049453">
    <property type="entry name" value="Memb_transporter_dom"/>
</dbReference>
<dbReference type="InterPro" id="IPR018823">
    <property type="entry name" value="ArAE_2_N"/>
</dbReference>
<evidence type="ECO:0000313" key="10">
    <source>
        <dbReference type="Proteomes" id="UP000319257"/>
    </source>
</evidence>
<evidence type="ECO:0000256" key="2">
    <source>
        <dbReference type="ARBA" id="ARBA00022692"/>
    </source>
</evidence>
<keyword evidence="4 6" id="KW-0472">Membrane</keyword>
<keyword evidence="2 6" id="KW-0812">Transmembrane</keyword>
<evidence type="ECO:0000256" key="4">
    <source>
        <dbReference type="ARBA" id="ARBA00023136"/>
    </source>
</evidence>
<evidence type="ECO:0000256" key="3">
    <source>
        <dbReference type="ARBA" id="ARBA00022989"/>
    </source>
</evidence>
<dbReference type="InterPro" id="IPR052430">
    <property type="entry name" value="IVT-Associated"/>
</dbReference>